<evidence type="ECO:0000313" key="1">
    <source>
        <dbReference type="EMBL" id="CAB4166837.1"/>
    </source>
</evidence>
<organism evidence="1">
    <name type="scientific">uncultured Caudovirales phage</name>
    <dbReference type="NCBI Taxonomy" id="2100421"/>
    <lineage>
        <taxon>Viruses</taxon>
        <taxon>Duplodnaviria</taxon>
        <taxon>Heunggongvirae</taxon>
        <taxon>Uroviricota</taxon>
        <taxon>Caudoviricetes</taxon>
        <taxon>Peduoviridae</taxon>
        <taxon>Maltschvirus</taxon>
        <taxon>Maltschvirus maltsch</taxon>
    </lineage>
</organism>
<feature type="non-terminal residue" evidence="1">
    <location>
        <position position="40"/>
    </location>
</feature>
<dbReference type="EMBL" id="LR796787">
    <property type="protein sequence ID" value="CAB4166837.1"/>
    <property type="molecule type" value="Genomic_DNA"/>
</dbReference>
<proteinExistence type="predicted"/>
<reference evidence="1" key="1">
    <citation type="submission" date="2020-04" db="EMBL/GenBank/DDBJ databases">
        <authorList>
            <person name="Chiriac C."/>
            <person name="Salcher M."/>
            <person name="Ghai R."/>
            <person name="Kavagutti S V."/>
        </authorList>
    </citation>
    <scope>NUCLEOTIDE SEQUENCE</scope>
</reference>
<accession>A0A6J5P6N6</accession>
<protein>
    <submittedName>
        <fullName evidence="1">Uncharacterized protein</fullName>
    </submittedName>
</protein>
<name>A0A6J5P6N6_9CAUD</name>
<sequence>MQPYDYRSMVQDPFESALQGVKFGASLAELQAARQQRELL</sequence>
<gene>
    <name evidence="1" type="ORF">UFOVP835_70</name>
</gene>